<accession>A0A645HVX3</accession>
<feature type="compositionally biased region" description="Basic and acidic residues" evidence="1">
    <location>
        <begin position="119"/>
        <end position="131"/>
    </location>
</feature>
<sequence>MGVVGGIAAAVTVGQRTVRCPIAATQTRDHHIAQLGQSARLRAVAIGHGFARLLAAGRAMAEHDQPPGAETPGTIDMACQLGAVRGRIAARWHPDRNARIHALHRWLGSTNHGHGQRSRQQDWRQAGEEMTTRHDWQPLAAYMRNTPKRVSSIGALRAAARPSASTRRVSAGSITPSSQSRAVA</sequence>
<evidence type="ECO:0000313" key="2">
    <source>
        <dbReference type="EMBL" id="MPN43205.1"/>
    </source>
</evidence>
<protein>
    <submittedName>
        <fullName evidence="2">Uncharacterized protein</fullName>
    </submittedName>
</protein>
<reference evidence="2" key="1">
    <citation type="submission" date="2019-08" db="EMBL/GenBank/DDBJ databases">
        <authorList>
            <person name="Kucharzyk K."/>
            <person name="Murdoch R.W."/>
            <person name="Higgins S."/>
            <person name="Loffler F."/>
        </authorList>
    </citation>
    <scope>NUCLEOTIDE SEQUENCE</scope>
</reference>
<feature type="compositionally biased region" description="Polar residues" evidence="1">
    <location>
        <begin position="172"/>
        <end position="184"/>
    </location>
</feature>
<name>A0A645HVX3_9ZZZZ</name>
<dbReference type="EMBL" id="VSSQ01101460">
    <property type="protein sequence ID" value="MPN43205.1"/>
    <property type="molecule type" value="Genomic_DNA"/>
</dbReference>
<proteinExistence type="predicted"/>
<feature type="region of interest" description="Disordered" evidence="1">
    <location>
        <begin position="110"/>
        <end position="131"/>
    </location>
</feature>
<evidence type="ECO:0000256" key="1">
    <source>
        <dbReference type="SAM" id="MobiDB-lite"/>
    </source>
</evidence>
<feature type="compositionally biased region" description="Low complexity" evidence="1">
    <location>
        <begin position="155"/>
        <end position="171"/>
    </location>
</feature>
<feature type="region of interest" description="Disordered" evidence="1">
    <location>
        <begin position="155"/>
        <end position="184"/>
    </location>
</feature>
<gene>
    <name evidence="2" type="ORF">SDC9_190764</name>
</gene>
<comment type="caution">
    <text evidence="2">The sequence shown here is derived from an EMBL/GenBank/DDBJ whole genome shotgun (WGS) entry which is preliminary data.</text>
</comment>
<dbReference type="AlphaFoldDB" id="A0A645HVX3"/>
<organism evidence="2">
    <name type="scientific">bioreactor metagenome</name>
    <dbReference type="NCBI Taxonomy" id="1076179"/>
    <lineage>
        <taxon>unclassified sequences</taxon>
        <taxon>metagenomes</taxon>
        <taxon>ecological metagenomes</taxon>
    </lineage>
</organism>